<sequence>MAQIKEAARHEFEDGSVLQQETQYRPDLVARVAKIKFDQLMDELDKQQIFGRICAYVYTIEFQKRGLPHMHLLVIMSAEDKIHNTDELDDLISAEIPNVEMLN</sequence>
<evidence type="ECO:0000313" key="3">
    <source>
        <dbReference type="Proteomes" id="UP000291343"/>
    </source>
</evidence>
<dbReference type="Proteomes" id="UP000291343">
    <property type="component" value="Unassembled WGS sequence"/>
</dbReference>
<comment type="caution">
    <text evidence="2">The sequence shown here is derived from an EMBL/GenBank/DDBJ whole genome shotgun (WGS) entry which is preliminary data.</text>
</comment>
<evidence type="ECO:0000259" key="1">
    <source>
        <dbReference type="Pfam" id="PF14214"/>
    </source>
</evidence>
<dbReference type="InterPro" id="IPR025476">
    <property type="entry name" value="Helitron_helicase-like"/>
</dbReference>
<dbReference type="InParanoid" id="A0A482XI85"/>
<dbReference type="AlphaFoldDB" id="A0A482XI85"/>
<feature type="domain" description="Helitron helicase-like" evidence="1">
    <location>
        <begin position="19"/>
        <end position="74"/>
    </location>
</feature>
<organism evidence="2 3">
    <name type="scientific">Laodelphax striatellus</name>
    <name type="common">Small brown planthopper</name>
    <name type="synonym">Delphax striatella</name>
    <dbReference type="NCBI Taxonomy" id="195883"/>
    <lineage>
        <taxon>Eukaryota</taxon>
        <taxon>Metazoa</taxon>
        <taxon>Ecdysozoa</taxon>
        <taxon>Arthropoda</taxon>
        <taxon>Hexapoda</taxon>
        <taxon>Insecta</taxon>
        <taxon>Pterygota</taxon>
        <taxon>Neoptera</taxon>
        <taxon>Paraneoptera</taxon>
        <taxon>Hemiptera</taxon>
        <taxon>Auchenorrhyncha</taxon>
        <taxon>Fulgoroidea</taxon>
        <taxon>Delphacidae</taxon>
        <taxon>Criomorphinae</taxon>
        <taxon>Laodelphax</taxon>
    </lineage>
</organism>
<name>A0A482XI85_LAOST</name>
<dbReference type="EMBL" id="QKKF02009244">
    <property type="protein sequence ID" value="RZF45374.1"/>
    <property type="molecule type" value="Genomic_DNA"/>
</dbReference>
<keyword evidence="3" id="KW-1185">Reference proteome</keyword>
<dbReference type="Pfam" id="PF14214">
    <property type="entry name" value="Helitron_like_N"/>
    <property type="match status" value="1"/>
</dbReference>
<dbReference type="STRING" id="195883.A0A482XI85"/>
<dbReference type="OrthoDB" id="6604979at2759"/>
<accession>A0A482XI85</accession>
<dbReference type="SMR" id="A0A482XI85"/>
<proteinExistence type="predicted"/>
<reference evidence="2 3" key="1">
    <citation type="journal article" date="2017" name="Gigascience">
        <title>Genome sequence of the small brown planthopper, Laodelphax striatellus.</title>
        <authorList>
            <person name="Zhu J."/>
            <person name="Jiang F."/>
            <person name="Wang X."/>
            <person name="Yang P."/>
            <person name="Bao Y."/>
            <person name="Zhao W."/>
            <person name="Wang W."/>
            <person name="Lu H."/>
            <person name="Wang Q."/>
            <person name="Cui N."/>
            <person name="Li J."/>
            <person name="Chen X."/>
            <person name="Luo L."/>
            <person name="Yu J."/>
            <person name="Kang L."/>
            <person name="Cui F."/>
        </authorList>
    </citation>
    <scope>NUCLEOTIDE SEQUENCE [LARGE SCALE GENOMIC DNA]</scope>
    <source>
        <strain evidence="2">Lst14</strain>
    </source>
</reference>
<evidence type="ECO:0000313" key="2">
    <source>
        <dbReference type="EMBL" id="RZF45374.1"/>
    </source>
</evidence>
<protein>
    <recommendedName>
        <fullName evidence="1">Helitron helicase-like domain-containing protein</fullName>
    </recommendedName>
</protein>
<gene>
    <name evidence="2" type="ORF">LSTR_LSTR002817</name>
</gene>